<evidence type="ECO:0000313" key="1">
    <source>
        <dbReference type="EMBL" id="TBM25369.1"/>
    </source>
</evidence>
<dbReference type="AlphaFoldDB" id="A0A4Q9EN54"/>
<dbReference type="EMBL" id="SITD01000060">
    <property type="protein sequence ID" value="TBM25369.1"/>
    <property type="molecule type" value="Genomic_DNA"/>
</dbReference>
<protein>
    <submittedName>
        <fullName evidence="1">Transporter</fullName>
    </submittedName>
</protein>
<name>A0A4Q9EN54_9GAMM</name>
<dbReference type="RefSeq" id="WP_130959926.1">
    <property type="nucleotide sequence ID" value="NZ_SITD01000060.1"/>
</dbReference>
<evidence type="ECO:0000313" key="2">
    <source>
        <dbReference type="Proteomes" id="UP000293380"/>
    </source>
</evidence>
<organism evidence="1 2">
    <name type="scientific">Hafnia paralvei</name>
    <dbReference type="NCBI Taxonomy" id="546367"/>
    <lineage>
        <taxon>Bacteria</taxon>
        <taxon>Pseudomonadati</taxon>
        <taxon>Pseudomonadota</taxon>
        <taxon>Gammaproteobacteria</taxon>
        <taxon>Enterobacterales</taxon>
        <taxon>Hafniaceae</taxon>
        <taxon>Hafnia</taxon>
    </lineage>
</organism>
<sequence length="275" mass="31285">MKNLPANQITMTSLELVDFINSEREEKAKAVGATFPSKGHAKLRHDQFLAKVPLVLGENHSPKFLGEYSDTTGRALPCYFLPKREACLMAMSYSYAIQAKVFDRMTELEEQSATSVPDFSNPAIAARAWADEYEAKNKAIAYTERQAKYINHLENLFIEGLTPVQFCKQLNGVNTSKVSAYLASAGWLFDENHNGRSLRWRVCSYARDRYLTEKSNTIARDVSDPFTAHTPILLKKGAVWIYRRYLKGELPMKSDWNGEFTHDKELTEHMMGRVA</sequence>
<accession>A0A4Q9EN54</accession>
<gene>
    <name evidence="1" type="ORF">EYY89_14010</name>
</gene>
<dbReference type="Proteomes" id="UP000293380">
    <property type="component" value="Unassembled WGS sequence"/>
</dbReference>
<reference evidence="1 2" key="1">
    <citation type="submission" date="2019-02" db="EMBL/GenBank/DDBJ databases">
        <title>Comparative genomic analysis of the Hafnia genus genomes.</title>
        <authorList>
            <person name="Zhiqiu Y."/>
            <person name="Chao Y."/>
            <person name="Yuhui D."/>
            <person name="Di H."/>
            <person name="Bin L."/>
        </authorList>
    </citation>
    <scope>NUCLEOTIDE SEQUENCE [LARGE SCALE GENOMIC DNA]</scope>
    <source>
        <strain evidence="1 2">PCM_1194</strain>
    </source>
</reference>
<proteinExistence type="predicted"/>
<comment type="caution">
    <text evidence="1">The sequence shown here is derived from an EMBL/GenBank/DDBJ whole genome shotgun (WGS) entry which is preliminary data.</text>
</comment>